<dbReference type="RefSeq" id="WP_067064729.1">
    <property type="nucleotide sequence ID" value="NZ_CP014699.1"/>
</dbReference>
<evidence type="ECO:0000256" key="4">
    <source>
        <dbReference type="ARBA" id="ARBA00023163"/>
    </source>
</evidence>
<dbReference type="SUPFAM" id="SSF46689">
    <property type="entry name" value="Homeodomain-like"/>
    <property type="match status" value="1"/>
</dbReference>
<reference evidence="6 7" key="1">
    <citation type="journal article" date="2016" name="Int. J. Syst. Evol. Microbiol.">
        <title>Streptococcuspantholopis sp. nov., isolated from faeces of the Tibetan antelope (Pantholops hodgsonii).</title>
        <authorList>
            <person name="Bai X."/>
            <person name="Xiong Y."/>
            <person name="Lu S."/>
            <person name="Jin D."/>
            <person name="Lai X."/>
            <person name="Yang J."/>
            <person name="Niu L."/>
            <person name="Hu S."/>
            <person name="Meng X."/>
            <person name="Pu J."/>
            <person name="Ye C."/>
            <person name="Xu J."/>
        </authorList>
    </citation>
    <scope>NUCLEOTIDE SEQUENCE [LARGE SCALE GENOMIC DNA]</scope>
    <source>
        <strain evidence="6 7">TA 26</strain>
    </source>
</reference>
<dbReference type="AlphaFoldDB" id="A0A172QA13"/>
<protein>
    <submittedName>
        <fullName evidence="6">Cro/Cl family transcriptional regulator</fullName>
    </submittedName>
</protein>
<proteinExistence type="inferred from homology"/>
<keyword evidence="7" id="KW-1185">Reference proteome</keyword>
<dbReference type="InterPro" id="IPR007324">
    <property type="entry name" value="Sugar-bd_dom_put"/>
</dbReference>
<evidence type="ECO:0000256" key="3">
    <source>
        <dbReference type="ARBA" id="ARBA00023125"/>
    </source>
</evidence>
<dbReference type="GO" id="GO:0003677">
    <property type="term" value="F:DNA binding"/>
    <property type="evidence" value="ECO:0007669"/>
    <property type="project" value="UniProtKB-KW"/>
</dbReference>
<name>A0A172QA13_9STRE</name>
<evidence type="ECO:0000313" key="6">
    <source>
        <dbReference type="EMBL" id="AND80272.1"/>
    </source>
</evidence>
<evidence type="ECO:0000313" key="7">
    <source>
        <dbReference type="Proteomes" id="UP000077317"/>
    </source>
</evidence>
<dbReference type="InterPro" id="IPR037171">
    <property type="entry name" value="NagB/RpiA_transferase-like"/>
</dbReference>
<reference evidence="7" key="2">
    <citation type="submission" date="2016-03" db="EMBL/GenBank/DDBJ databases">
        <title>Streptococcus antelopensis sp. nov., isolated from the feces of the Tibetan antelope (Pantholops hodgsonii) in Hoh Xil National Nature Reserve, Qinghai, China.</title>
        <authorList>
            <person name="Bai X."/>
        </authorList>
    </citation>
    <scope>NUCLEOTIDE SEQUENCE [LARGE SCALE GENOMIC DNA]</scope>
    <source>
        <strain evidence="7">TA 26</strain>
    </source>
</reference>
<dbReference type="InterPro" id="IPR051054">
    <property type="entry name" value="SorC_transcr_regulators"/>
</dbReference>
<evidence type="ECO:0000256" key="1">
    <source>
        <dbReference type="ARBA" id="ARBA00010466"/>
    </source>
</evidence>
<evidence type="ECO:0000259" key="5">
    <source>
        <dbReference type="Pfam" id="PF04198"/>
    </source>
</evidence>
<dbReference type="InterPro" id="IPR009057">
    <property type="entry name" value="Homeodomain-like_sf"/>
</dbReference>
<dbReference type="Gene3D" id="1.10.10.60">
    <property type="entry name" value="Homeodomain-like"/>
    <property type="match status" value="1"/>
</dbReference>
<keyword evidence="2" id="KW-0805">Transcription regulation</keyword>
<dbReference type="Pfam" id="PF04198">
    <property type="entry name" value="Sugar-bind"/>
    <property type="match status" value="1"/>
</dbReference>
<feature type="domain" description="Sugar-binding" evidence="5">
    <location>
        <begin position="59"/>
        <end position="312"/>
    </location>
</feature>
<evidence type="ECO:0000256" key="2">
    <source>
        <dbReference type="ARBA" id="ARBA00023015"/>
    </source>
</evidence>
<dbReference type="EMBL" id="CP014699">
    <property type="protein sequence ID" value="AND80272.1"/>
    <property type="molecule type" value="Genomic_DNA"/>
</dbReference>
<dbReference type="STRING" id="1811193.A0O21_09925"/>
<dbReference type="KEGG" id="spat:A0O21_09925"/>
<dbReference type="Proteomes" id="UP000077317">
    <property type="component" value="Chromosome"/>
</dbReference>
<dbReference type="GO" id="GO:0030246">
    <property type="term" value="F:carbohydrate binding"/>
    <property type="evidence" value="ECO:0007669"/>
    <property type="project" value="InterPro"/>
</dbReference>
<organism evidence="6 7">
    <name type="scientific">Streptococcus pantholopis</name>
    <dbReference type="NCBI Taxonomy" id="1811193"/>
    <lineage>
        <taxon>Bacteria</taxon>
        <taxon>Bacillati</taxon>
        <taxon>Bacillota</taxon>
        <taxon>Bacilli</taxon>
        <taxon>Lactobacillales</taxon>
        <taxon>Streptococcaceae</taxon>
        <taxon>Streptococcus</taxon>
    </lineage>
</organism>
<sequence>MLAEDKLLVKIAEMYYQENKTQSQIAKALGIHRTTISRLLKQSREEGIVQISIKYDKAGTYAIEKQLEKTFGLQKAIVVPTASDLERKQKDILLAQALAAYLKKLLHDDMTIGFSWGATLSAVASQIPELNLSGIVCVPMIGGPSGRLISDYHVNTITYEAAKKLHGIALLIDSPAIPETKSLKEELLKNVFNQELIRLWDRLDVAIMGVGSPLLKDNQTWQDFYGQDIIENIKEKDIVGDVVSRFYNIHGEHIANELDERLIGIAADKLRNCPYRIGVAESKDKVAALIGALRGGYVNVLVTTEETARGILDTLPQ</sequence>
<keyword evidence="3" id="KW-0238">DNA-binding</keyword>
<keyword evidence="4" id="KW-0804">Transcription</keyword>
<dbReference type="Gene3D" id="3.40.50.1360">
    <property type="match status" value="1"/>
</dbReference>
<dbReference type="Pfam" id="PF13384">
    <property type="entry name" value="HTH_23"/>
    <property type="match status" value="1"/>
</dbReference>
<dbReference type="PANTHER" id="PTHR34294:SF1">
    <property type="entry name" value="TRANSCRIPTIONAL REGULATOR LSRR"/>
    <property type="match status" value="1"/>
</dbReference>
<dbReference type="PANTHER" id="PTHR34294">
    <property type="entry name" value="TRANSCRIPTIONAL REGULATOR-RELATED"/>
    <property type="match status" value="1"/>
</dbReference>
<dbReference type="SUPFAM" id="SSF100950">
    <property type="entry name" value="NagB/RpiA/CoA transferase-like"/>
    <property type="match status" value="1"/>
</dbReference>
<comment type="similarity">
    <text evidence="1">Belongs to the SorC transcriptional regulatory family.</text>
</comment>
<accession>A0A172QA13</accession>
<gene>
    <name evidence="6" type="ORF">A0O21_09925</name>
</gene>